<dbReference type="RefSeq" id="WP_329127297.1">
    <property type="nucleotide sequence ID" value="NZ_CP108473.1"/>
</dbReference>
<name>A0ABZ1VJW8_9ACTN</name>
<evidence type="ECO:0000313" key="2">
    <source>
        <dbReference type="Proteomes" id="UP001432292"/>
    </source>
</evidence>
<gene>
    <name evidence="1" type="ORF">OG727_07585</name>
</gene>
<protein>
    <submittedName>
        <fullName evidence="1">Uncharacterized protein</fullName>
    </submittedName>
</protein>
<proteinExistence type="predicted"/>
<reference evidence="1" key="1">
    <citation type="submission" date="2022-10" db="EMBL/GenBank/DDBJ databases">
        <title>The complete genomes of actinobacterial strains from the NBC collection.</title>
        <authorList>
            <person name="Joergensen T.S."/>
            <person name="Alvarez Arevalo M."/>
            <person name="Sterndorff E.B."/>
            <person name="Faurdal D."/>
            <person name="Vuksanovic O."/>
            <person name="Mourched A.-S."/>
            <person name="Charusanti P."/>
            <person name="Shaw S."/>
            <person name="Blin K."/>
            <person name="Weber T."/>
        </authorList>
    </citation>
    <scope>NUCLEOTIDE SEQUENCE</scope>
    <source>
        <strain evidence="1">NBC_01256</strain>
    </source>
</reference>
<sequence>MSAACQGRVHRVHVAGVDDRVLVVGPGLEAGEEVVQGLGGTVSALASPTG</sequence>
<evidence type="ECO:0000313" key="1">
    <source>
        <dbReference type="EMBL" id="WUS22152.1"/>
    </source>
</evidence>
<keyword evidence="2" id="KW-1185">Reference proteome</keyword>
<accession>A0ABZ1VJW8</accession>
<dbReference type="EMBL" id="CP108473">
    <property type="protein sequence ID" value="WUS22152.1"/>
    <property type="molecule type" value="Genomic_DNA"/>
</dbReference>
<organism evidence="1 2">
    <name type="scientific">Streptomyces caniferus</name>
    <dbReference type="NCBI Taxonomy" id="285557"/>
    <lineage>
        <taxon>Bacteria</taxon>
        <taxon>Bacillati</taxon>
        <taxon>Actinomycetota</taxon>
        <taxon>Actinomycetes</taxon>
        <taxon>Kitasatosporales</taxon>
        <taxon>Streptomycetaceae</taxon>
        <taxon>Streptomyces</taxon>
    </lineage>
</organism>
<dbReference type="Proteomes" id="UP001432292">
    <property type="component" value="Chromosome"/>
</dbReference>